<organism evidence="20 21">
    <name type="scientific">Ovis aries</name>
    <name type="common">Sheep</name>
    <dbReference type="NCBI Taxonomy" id="9940"/>
    <lineage>
        <taxon>Eukaryota</taxon>
        <taxon>Metazoa</taxon>
        <taxon>Chordata</taxon>
        <taxon>Craniata</taxon>
        <taxon>Vertebrata</taxon>
        <taxon>Euteleostomi</taxon>
        <taxon>Mammalia</taxon>
        <taxon>Eutheria</taxon>
        <taxon>Laurasiatheria</taxon>
        <taxon>Artiodactyla</taxon>
        <taxon>Ruminantia</taxon>
        <taxon>Pecora</taxon>
        <taxon>Bovidae</taxon>
        <taxon>Caprinae</taxon>
        <taxon>Ovis</taxon>
    </lineage>
</organism>
<dbReference type="GO" id="GO:0005525">
    <property type="term" value="F:GTP binding"/>
    <property type="evidence" value="ECO:0007669"/>
    <property type="project" value="UniProtKB-KW"/>
</dbReference>
<comment type="subcellular location">
    <subcellularLocation>
        <location evidence="2">Cytoplasm</location>
        <location evidence="2">Cytoskeleton</location>
    </subcellularLocation>
</comment>
<evidence type="ECO:0000256" key="6">
    <source>
        <dbReference type="ARBA" id="ARBA00022701"/>
    </source>
</evidence>
<dbReference type="Pfam" id="PF05485">
    <property type="entry name" value="THAP"/>
    <property type="match status" value="1"/>
</dbReference>
<evidence type="ECO:0000256" key="5">
    <source>
        <dbReference type="ARBA" id="ARBA00022490"/>
    </source>
</evidence>
<evidence type="ECO:0000256" key="4">
    <source>
        <dbReference type="ARBA" id="ARBA00011747"/>
    </source>
</evidence>
<dbReference type="CDD" id="cd02186">
    <property type="entry name" value="alpha_tubulin"/>
    <property type="match status" value="1"/>
</dbReference>
<dbReference type="GO" id="GO:0003677">
    <property type="term" value="F:DNA binding"/>
    <property type="evidence" value="ECO:0007669"/>
    <property type="project" value="UniProtKB-UniRule"/>
</dbReference>
<dbReference type="SUPFAM" id="SSF52047">
    <property type="entry name" value="RNI-like"/>
    <property type="match status" value="1"/>
</dbReference>
<gene>
    <name evidence="20" type="ORF">JEQ12_007564</name>
</gene>
<dbReference type="SMART" id="SM00692">
    <property type="entry name" value="DM3"/>
    <property type="match status" value="1"/>
</dbReference>
<keyword evidence="11" id="KW-0862">Zinc</keyword>
<evidence type="ECO:0000256" key="1">
    <source>
        <dbReference type="ARBA" id="ARBA00001946"/>
    </source>
</evidence>
<comment type="similarity">
    <text evidence="3">Belongs to the tubulin family.</text>
</comment>
<dbReference type="SUPFAM" id="SSF55307">
    <property type="entry name" value="Tubulin C-terminal domain-like"/>
    <property type="match status" value="1"/>
</dbReference>
<keyword evidence="13" id="KW-0342">GTP-binding</keyword>
<dbReference type="InterPro" id="IPR023123">
    <property type="entry name" value="Tubulin_C"/>
</dbReference>
<proteinExistence type="inferred from homology"/>
<dbReference type="AlphaFoldDB" id="A0A836CVE0"/>
<evidence type="ECO:0000256" key="18">
    <source>
        <dbReference type="SAM" id="MobiDB-lite"/>
    </source>
</evidence>
<dbReference type="SMART" id="SM00864">
    <property type="entry name" value="Tubulin"/>
    <property type="match status" value="1"/>
</dbReference>
<feature type="domain" description="THAP-type" evidence="19">
    <location>
        <begin position="853"/>
        <end position="945"/>
    </location>
</feature>
<evidence type="ECO:0000256" key="15">
    <source>
        <dbReference type="ARBA" id="ARBA00049117"/>
    </source>
</evidence>
<feature type="compositionally biased region" description="Low complexity" evidence="18">
    <location>
        <begin position="833"/>
        <end position="843"/>
    </location>
</feature>
<dbReference type="InterPro" id="IPR032675">
    <property type="entry name" value="LRR_dom_sf"/>
</dbReference>
<dbReference type="PRINTS" id="PR01161">
    <property type="entry name" value="TUBULIN"/>
</dbReference>
<name>A0A836CVE0_SHEEP</name>
<keyword evidence="17" id="KW-0175">Coiled coil</keyword>
<dbReference type="PROSITE" id="PS50950">
    <property type="entry name" value="ZF_THAP"/>
    <property type="match status" value="1"/>
</dbReference>
<evidence type="ECO:0000256" key="7">
    <source>
        <dbReference type="ARBA" id="ARBA00022723"/>
    </source>
</evidence>
<sequence>MEGPLQEPGEKEGQEEGAAAASGRPAGVPEAKKCSDADSDSDQETEGAHKPGELGKDTLYLRSCRAHSVVPASCFLRQGSAPELSLRHRGLGPQGARALARALTSNPYIKRLDLRDNGLCRAGAEALAGALRRNCSTCDVDLSENHLGTEGARAICAALAVSPAVQRVQLAGNGLEEQAAQCLAELLLAHTGLKSLDLSYNQLNDQAGETLGPALAENTGLTELNVSWNHLRGLGAAAFARGLEANIFLRVLDISYNGCGDSGASAVGEALKTNNVLEELYMSNNRISVAGALSLGLGLRVNQTLRILARECISIHVGQAGVQIGNACWELYCLEHGIQPDGQMPSDKTIGGGDDSFNTFFSETGAGKHVPRAVFVDLEPTVVDEVRTGTYRQLFHPEQLITGKEDAANNYARGHYTIGKEIVDLVLDRIRKLADLCTGLQGFLIFHSFGGGTGSGFASLLMERLSVDYGKKSKLEFAIYPAPQVSTAVVEPYNSILTTHTTLEHSDCAFMVDNEAIYDICRRNLDIERPTYTNLNRLIGQIVSSITASLRFDGALNVDLTEFQTNLVPYPRIHFPLATYAPVISAEKAYHEQLSVAEITNACFEPANQMVKCDPRHGKYMACCMLYRGDVVPKDVNAAIATIKTKRTIQFVDWCPTGFKVGINYQPPTVVPGGDLAKVQRAVCMLSNTTAIAEAWARLDHKFDLMYAKRAFVHWKRTRAGLRIGARIARPGAAALEPPPAQGNPRCRHHPDAGGLGEARGPSRRFRGPPLSERRALPRLYGPDFRGSANLARPRRRRNGETVSAADRSRKSGLGRDSARSGRGDSPGRGRRSGAAAWTPAAAETERPPLPQMPRHCSAAGCCTRDTRETRNRGISFHRLPKKDNPRRGLWLANCQRLDPSGQGLWDPASEYIYFCSKHFEENCFELVGISGYHRLKEGAVPTIFESFSKLRRTKTKRHGYPPGPPEVSRLRRCRKRCSEGPGPTAPFSPPPPADVACFPVEEASAPAALSASPAGRLEPGLSSPFSDLLGPLGAQADEAGCSAQPSPERQPSPLEPRPASPSAYMLRLPPPAGAYIQSEHSYQVGSALLWKRRAEAALDALDKAQRQLQACKRREQRLRLRLTKLQQERAREKRAQADARQTLKEHVQDFAMQLSSSMA</sequence>
<reference evidence="20 21" key="1">
    <citation type="submission" date="2020-12" db="EMBL/GenBank/DDBJ databases">
        <title>De novo assembly of Tibetan sheep genome.</title>
        <authorList>
            <person name="Li X."/>
        </authorList>
    </citation>
    <scope>NUCLEOTIDE SEQUENCE [LARGE SCALE GENOMIC DNA]</scope>
    <source>
        <tissue evidence="20">Heart</tissue>
    </source>
</reference>
<dbReference type="InterPro" id="IPR017975">
    <property type="entry name" value="Tubulin_CS"/>
</dbReference>
<dbReference type="SMART" id="SM00865">
    <property type="entry name" value="Tubulin_C"/>
    <property type="match status" value="1"/>
</dbReference>
<dbReference type="InterPro" id="IPR036525">
    <property type="entry name" value="Tubulin/FtsZ_GTPase_sf"/>
</dbReference>
<dbReference type="Gene3D" id="3.80.10.10">
    <property type="entry name" value="Ribonuclease Inhibitor"/>
    <property type="match status" value="1"/>
</dbReference>
<comment type="subunit">
    <text evidence="4">Dimer of alpha and beta chains. A typical microtubule is a hollow water-filled tube with an outer diameter of 25 nm and an inner diameter of 15 nM. Alpha-beta heterodimers associate head-to-tail to form protofilaments running lengthwise along the microtubule wall with the beta-tubulin subunit facing the microtubule plus end conferring a structural polarity. Microtubules usually have 13 protofilaments but different protofilament numbers can be found in some organisms and specialized cells.</text>
</comment>
<keyword evidence="12 16" id="KW-0238">DNA-binding</keyword>
<dbReference type="EMBL" id="JAEMGP010000017">
    <property type="protein sequence ID" value="KAG5198968.1"/>
    <property type="molecule type" value="Genomic_DNA"/>
</dbReference>
<feature type="compositionally biased region" description="Basic and acidic residues" evidence="18">
    <location>
        <begin position="817"/>
        <end position="828"/>
    </location>
</feature>
<evidence type="ECO:0000256" key="12">
    <source>
        <dbReference type="ARBA" id="ARBA00023125"/>
    </source>
</evidence>
<evidence type="ECO:0000256" key="3">
    <source>
        <dbReference type="ARBA" id="ARBA00009636"/>
    </source>
</evidence>
<dbReference type="FunFam" id="3.30.1330.20:FF:000001">
    <property type="entry name" value="Tubulin alpha chain"/>
    <property type="match status" value="1"/>
</dbReference>
<comment type="cofactor">
    <cofactor evidence="1">
        <name>Mg(2+)</name>
        <dbReference type="ChEBI" id="CHEBI:18420"/>
    </cofactor>
</comment>
<evidence type="ECO:0000259" key="19">
    <source>
        <dbReference type="PROSITE" id="PS50950"/>
    </source>
</evidence>
<dbReference type="InterPro" id="IPR001611">
    <property type="entry name" value="Leu-rich_rpt"/>
</dbReference>
<dbReference type="FunFam" id="3.40.50.1440:FF:000002">
    <property type="entry name" value="Tubulin alpha chain"/>
    <property type="match status" value="1"/>
</dbReference>
<accession>A0A836CVE0</accession>
<feature type="region of interest" description="Disordered" evidence="18">
    <location>
        <begin position="1"/>
        <end position="54"/>
    </location>
</feature>
<evidence type="ECO:0000256" key="14">
    <source>
        <dbReference type="ARBA" id="ARBA00023212"/>
    </source>
</evidence>
<evidence type="ECO:0000256" key="2">
    <source>
        <dbReference type="ARBA" id="ARBA00004245"/>
    </source>
</evidence>
<keyword evidence="10" id="KW-0378">Hydrolase</keyword>
<dbReference type="GO" id="GO:0005200">
    <property type="term" value="F:structural constituent of cytoskeleton"/>
    <property type="evidence" value="ECO:0007669"/>
    <property type="project" value="InterPro"/>
</dbReference>
<dbReference type="Pfam" id="PF13516">
    <property type="entry name" value="LRR_6"/>
    <property type="match status" value="6"/>
</dbReference>
<evidence type="ECO:0000313" key="20">
    <source>
        <dbReference type="EMBL" id="KAG5198968.1"/>
    </source>
</evidence>
<dbReference type="GO" id="GO:0008270">
    <property type="term" value="F:zinc ion binding"/>
    <property type="evidence" value="ECO:0007669"/>
    <property type="project" value="UniProtKB-KW"/>
</dbReference>
<keyword evidence="6" id="KW-0493">Microtubule</keyword>
<keyword evidence="14" id="KW-0206">Cytoskeleton</keyword>
<feature type="region of interest" description="Disordered" evidence="18">
    <location>
        <begin position="1021"/>
        <end position="1067"/>
    </location>
</feature>
<dbReference type="PROSITE" id="PS00227">
    <property type="entry name" value="TUBULIN"/>
    <property type="match status" value="1"/>
</dbReference>
<dbReference type="InterPro" id="IPR000217">
    <property type="entry name" value="Tubulin"/>
</dbReference>
<dbReference type="InterPro" id="IPR006612">
    <property type="entry name" value="THAP_Znf"/>
</dbReference>
<comment type="caution">
    <text evidence="20">The sequence shown here is derived from an EMBL/GenBank/DDBJ whole genome shotgun (WGS) entry which is preliminary data.</text>
</comment>
<dbReference type="SMART" id="SM00980">
    <property type="entry name" value="THAP"/>
    <property type="match status" value="1"/>
</dbReference>
<dbReference type="PRINTS" id="PR01162">
    <property type="entry name" value="ALPHATUBULIN"/>
</dbReference>
<feature type="compositionally biased region" description="Pro residues" evidence="18">
    <location>
        <begin position="1049"/>
        <end position="1060"/>
    </location>
</feature>
<evidence type="ECO:0000256" key="9">
    <source>
        <dbReference type="ARBA" id="ARBA00022771"/>
    </source>
</evidence>
<dbReference type="Pfam" id="PF03953">
    <property type="entry name" value="Tubulin_C"/>
    <property type="match status" value="1"/>
</dbReference>
<evidence type="ECO:0000313" key="21">
    <source>
        <dbReference type="Proteomes" id="UP000664991"/>
    </source>
</evidence>
<evidence type="ECO:0000256" key="10">
    <source>
        <dbReference type="ARBA" id="ARBA00022801"/>
    </source>
</evidence>
<keyword evidence="8" id="KW-0547">Nucleotide-binding</keyword>
<dbReference type="InterPro" id="IPR008280">
    <property type="entry name" value="Tub_FtsZ_C"/>
</dbReference>
<dbReference type="Gene3D" id="1.10.287.600">
    <property type="entry name" value="Helix hairpin bin"/>
    <property type="match status" value="1"/>
</dbReference>
<evidence type="ECO:0000256" key="13">
    <source>
        <dbReference type="ARBA" id="ARBA00023134"/>
    </source>
</evidence>
<evidence type="ECO:0000256" key="8">
    <source>
        <dbReference type="ARBA" id="ARBA00022741"/>
    </source>
</evidence>
<dbReference type="SUPFAM" id="SSF57716">
    <property type="entry name" value="Glucocorticoid receptor-like (DNA-binding domain)"/>
    <property type="match status" value="1"/>
</dbReference>
<dbReference type="GO" id="GO:0005874">
    <property type="term" value="C:microtubule"/>
    <property type="evidence" value="ECO:0007669"/>
    <property type="project" value="UniProtKB-KW"/>
</dbReference>
<dbReference type="Gene3D" id="3.30.1330.20">
    <property type="entry name" value="Tubulin/FtsZ, C-terminal domain"/>
    <property type="match status" value="1"/>
</dbReference>
<evidence type="ECO:0000256" key="11">
    <source>
        <dbReference type="ARBA" id="ARBA00022833"/>
    </source>
</evidence>
<keyword evidence="7" id="KW-0479">Metal-binding</keyword>
<dbReference type="Gene3D" id="3.40.50.1440">
    <property type="entry name" value="Tubulin/FtsZ, GTPase domain"/>
    <property type="match status" value="1"/>
</dbReference>
<dbReference type="InterPro" id="IPR018316">
    <property type="entry name" value="Tubulin/FtsZ_2-layer-sand-dom"/>
</dbReference>
<dbReference type="SUPFAM" id="SSF52490">
    <property type="entry name" value="Tubulin nucleotide-binding domain-like"/>
    <property type="match status" value="1"/>
</dbReference>
<keyword evidence="5" id="KW-0963">Cytoplasm</keyword>
<protein>
    <recommendedName>
        <fullName evidence="19">THAP-type domain-containing protein</fullName>
    </recommendedName>
</protein>
<keyword evidence="9 16" id="KW-0863">Zinc-finger</keyword>
<evidence type="ECO:0000256" key="16">
    <source>
        <dbReference type="PROSITE-ProRule" id="PRU00309"/>
    </source>
</evidence>
<dbReference type="Pfam" id="PF00091">
    <property type="entry name" value="Tubulin"/>
    <property type="match status" value="1"/>
</dbReference>
<evidence type="ECO:0000256" key="17">
    <source>
        <dbReference type="SAM" id="Coils"/>
    </source>
</evidence>
<dbReference type="InterPro" id="IPR002452">
    <property type="entry name" value="Alpha_tubulin"/>
</dbReference>
<dbReference type="InterPro" id="IPR037103">
    <property type="entry name" value="Tubulin/FtsZ-like_C"/>
</dbReference>
<comment type="catalytic activity">
    <reaction evidence="15">
        <text>GTP + H2O = GDP + phosphate + H(+)</text>
        <dbReference type="Rhea" id="RHEA:19669"/>
        <dbReference type="ChEBI" id="CHEBI:15377"/>
        <dbReference type="ChEBI" id="CHEBI:15378"/>
        <dbReference type="ChEBI" id="CHEBI:37565"/>
        <dbReference type="ChEBI" id="CHEBI:43474"/>
        <dbReference type="ChEBI" id="CHEBI:58189"/>
    </reaction>
    <physiologicalReaction direction="left-to-right" evidence="15">
        <dbReference type="Rhea" id="RHEA:19670"/>
    </physiologicalReaction>
</comment>
<feature type="region of interest" description="Disordered" evidence="18">
    <location>
        <begin position="734"/>
        <end position="860"/>
    </location>
</feature>
<dbReference type="PANTHER" id="PTHR11588">
    <property type="entry name" value="TUBULIN"/>
    <property type="match status" value="1"/>
</dbReference>
<dbReference type="SMART" id="SM00368">
    <property type="entry name" value="LRR_RI"/>
    <property type="match status" value="8"/>
</dbReference>
<dbReference type="InterPro" id="IPR003008">
    <property type="entry name" value="Tubulin_FtsZ_GTPase"/>
</dbReference>
<feature type="coiled-coil region" evidence="17">
    <location>
        <begin position="1095"/>
        <end position="1146"/>
    </location>
</feature>
<dbReference type="GO" id="GO:0016787">
    <property type="term" value="F:hydrolase activity"/>
    <property type="evidence" value="ECO:0007669"/>
    <property type="project" value="UniProtKB-KW"/>
</dbReference>
<dbReference type="Proteomes" id="UP000664991">
    <property type="component" value="Chromosome 17"/>
</dbReference>
<dbReference type="GO" id="GO:0007017">
    <property type="term" value="P:microtubule-based process"/>
    <property type="evidence" value="ECO:0007669"/>
    <property type="project" value="InterPro"/>
</dbReference>